<organism evidence="3 4">
    <name type="scientific">Devosia albogilva</name>
    <dbReference type="NCBI Taxonomy" id="429726"/>
    <lineage>
        <taxon>Bacteria</taxon>
        <taxon>Pseudomonadati</taxon>
        <taxon>Pseudomonadota</taxon>
        <taxon>Alphaproteobacteria</taxon>
        <taxon>Hyphomicrobiales</taxon>
        <taxon>Devosiaceae</taxon>
        <taxon>Devosia</taxon>
    </lineage>
</organism>
<gene>
    <name evidence="3" type="ORF">ACFSX5_18745</name>
</gene>
<accession>A0ABW5QQF2</accession>
<protein>
    <submittedName>
        <fullName evidence="3">Transposase</fullName>
    </submittedName>
</protein>
<dbReference type="RefSeq" id="WP_386835481.1">
    <property type="nucleotide sequence ID" value="NZ_JBHUNP010000001.1"/>
</dbReference>
<sequence length="161" mass="17106">MSHSSTFVAGIDTGKAALDLAVTPGEGWLQVNNDAAGWQAAAEWLLKAGVDRVGIEASGGYERGVVAALREAGFKVILHQPLQVRLFARMRLQRAKNDRLDARVIAAFTVPVRDGQGGCRSDTGRLARASGLHRPAGPGHRPAQDPARASARYPSCQPGCR</sequence>
<evidence type="ECO:0000313" key="3">
    <source>
        <dbReference type="EMBL" id="MFD2649827.1"/>
    </source>
</evidence>
<dbReference type="EMBL" id="JBHUNP010000001">
    <property type="protein sequence ID" value="MFD2649827.1"/>
    <property type="molecule type" value="Genomic_DNA"/>
</dbReference>
<evidence type="ECO:0000313" key="4">
    <source>
        <dbReference type="Proteomes" id="UP001597521"/>
    </source>
</evidence>
<evidence type="ECO:0000256" key="1">
    <source>
        <dbReference type="SAM" id="MobiDB-lite"/>
    </source>
</evidence>
<dbReference type="InterPro" id="IPR002525">
    <property type="entry name" value="Transp_IS110-like_N"/>
</dbReference>
<dbReference type="PANTHER" id="PTHR33055">
    <property type="entry name" value="TRANSPOSASE FOR INSERTION SEQUENCE ELEMENT IS1111A"/>
    <property type="match status" value="1"/>
</dbReference>
<feature type="domain" description="Transposase IS110-like N-terminal" evidence="2">
    <location>
        <begin position="9"/>
        <end position="109"/>
    </location>
</feature>
<name>A0ABW5QQF2_9HYPH</name>
<evidence type="ECO:0000259" key="2">
    <source>
        <dbReference type="Pfam" id="PF01548"/>
    </source>
</evidence>
<reference evidence="4" key="1">
    <citation type="journal article" date="2019" name="Int. J. Syst. Evol. Microbiol.">
        <title>The Global Catalogue of Microorganisms (GCM) 10K type strain sequencing project: providing services to taxonomists for standard genome sequencing and annotation.</title>
        <authorList>
            <consortium name="The Broad Institute Genomics Platform"/>
            <consortium name="The Broad Institute Genome Sequencing Center for Infectious Disease"/>
            <person name="Wu L."/>
            <person name="Ma J."/>
        </authorList>
    </citation>
    <scope>NUCLEOTIDE SEQUENCE [LARGE SCALE GENOMIC DNA]</scope>
    <source>
        <strain evidence="4">CCM 7427</strain>
    </source>
</reference>
<dbReference type="InterPro" id="IPR047650">
    <property type="entry name" value="Transpos_IS110"/>
</dbReference>
<comment type="caution">
    <text evidence="3">The sequence shown here is derived from an EMBL/GenBank/DDBJ whole genome shotgun (WGS) entry which is preliminary data.</text>
</comment>
<feature type="region of interest" description="Disordered" evidence="1">
    <location>
        <begin position="117"/>
        <end position="161"/>
    </location>
</feature>
<keyword evidence="4" id="KW-1185">Reference proteome</keyword>
<proteinExistence type="predicted"/>
<dbReference type="Pfam" id="PF01548">
    <property type="entry name" value="DEDD_Tnp_IS110"/>
    <property type="match status" value="1"/>
</dbReference>
<dbReference type="Proteomes" id="UP001597521">
    <property type="component" value="Unassembled WGS sequence"/>
</dbReference>